<dbReference type="PANTHER" id="PTHR22953">
    <property type="entry name" value="ACID PHOSPHATASE RELATED"/>
    <property type="match status" value="1"/>
</dbReference>
<accession>A0ABV4U6K7</accession>
<dbReference type="EMBL" id="JBGUBD010000004">
    <property type="protein sequence ID" value="MFA9478119.1"/>
    <property type="molecule type" value="Genomic_DNA"/>
</dbReference>
<feature type="signal peptide" evidence="2">
    <location>
        <begin position="1"/>
        <end position="22"/>
    </location>
</feature>
<feature type="domain" description="Purple acid phosphatase N-terminal" evidence="4">
    <location>
        <begin position="27"/>
        <end position="115"/>
    </location>
</feature>
<dbReference type="SUPFAM" id="SSF56300">
    <property type="entry name" value="Metallo-dependent phosphatases"/>
    <property type="match status" value="1"/>
</dbReference>
<dbReference type="Proteomes" id="UP001575105">
    <property type="component" value="Unassembled WGS sequence"/>
</dbReference>
<dbReference type="InterPro" id="IPR008963">
    <property type="entry name" value="Purple_acid_Pase-like_N"/>
</dbReference>
<organism evidence="5 6">
    <name type="scientific">Natronomicrosphaera hydrolytica</name>
    <dbReference type="NCBI Taxonomy" id="3242702"/>
    <lineage>
        <taxon>Bacteria</taxon>
        <taxon>Pseudomonadati</taxon>
        <taxon>Planctomycetota</taxon>
        <taxon>Phycisphaerae</taxon>
        <taxon>Phycisphaerales</taxon>
        <taxon>Phycisphaeraceae</taxon>
        <taxon>Natronomicrosphaera</taxon>
    </lineage>
</organism>
<keyword evidence="1 2" id="KW-0732">Signal</keyword>
<dbReference type="InterPro" id="IPR015914">
    <property type="entry name" value="PAPs_N"/>
</dbReference>
<evidence type="ECO:0000259" key="3">
    <source>
        <dbReference type="Pfam" id="PF00149"/>
    </source>
</evidence>
<gene>
    <name evidence="5" type="ORF">ACERK3_07385</name>
</gene>
<evidence type="ECO:0000313" key="6">
    <source>
        <dbReference type="Proteomes" id="UP001575105"/>
    </source>
</evidence>
<dbReference type="SUPFAM" id="SSF49363">
    <property type="entry name" value="Purple acid phosphatase, N-terminal domain"/>
    <property type="match status" value="1"/>
</dbReference>
<feature type="domain" description="Calcineurin-like phosphoesterase" evidence="3">
    <location>
        <begin position="137"/>
        <end position="321"/>
    </location>
</feature>
<reference evidence="5 6" key="1">
    <citation type="submission" date="2024-08" db="EMBL/GenBank/DDBJ databases">
        <title>Whole-genome sequencing of halo(alkali)philic microorganisms from hypersaline lakes.</title>
        <authorList>
            <person name="Sorokin D.Y."/>
            <person name="Merkel A.Y."/>
            <person name="Messina E."/>
            <person name="Yakimov M."/>
        </authorList>
    </citation>
    <scope>NUCLEOTIDE SEQUENCE [LARGE SCALE GENOMIC DNA]</scope>
    <source>
        <strain evidence="5 6">AB-hyl4</strain>
    </source>
</reference>
<dbReference type="InterPro" id="IPR029052">
    <property type="entry name" value="Metallo-depent_PP-like"/>
</dbReference>
<evidence type="ECO:0000256" key="2">
    <source>
        <dbReference type="SAM" id="SignalP"/>
    </source>
</evidence>
<dbReference type="Pfam" id="PF16656">
    <property type="entry name" value="Pur_ac_phosph_N"/>
    <property type="match status" value="1"/>
</dbReference>
<dbReference type="InterPro" id="IPR004843">
    <property type="entry name" value="Calcineurin-like_PHP"/>
</dbReference>
<evidence type="ECO:0000313" key="5">
    <source>
        <dbReference type="EMBL" id="MFA9478119.1"/>
    </source>
</evidence>
<dbReference type="InterPro" id="IPR039331">
    <property type="entry name" value="PAPs-like"/>
</dbReference>
<dbReference type="Gene3D" id="2.60.40.380">
    <property type="entry name" value="Purple acid phosphatase-like, N-terminal"/>
    <property type="match status" value="1"/>
</dbReference>
<dbReference type="RefSeq" id="WP_425345046.1">
    <property type="nucleotide sequence ID" value="NZ_JBGUBD010000004.1"/>
</dbReference>
<proteinExistence type="predicted"/>
<dbReference type="Pfam" id="PF00149">
    <property type="entry name" value="Metallophos"/>
    <property type="match status" value="1"/>
</dbReference>
<evidence type="ECO:0000256" key="1">
    <source>
        <dbReference type="ARBA" id="ARBA00022729"/>
    </source>
</evidence>
<sequence>MKHIRVLIFMLMLAMLGGPAHAEPFDPPALYLTWQQDPTTTMTVQWHTLDDSRPSELAYRQADDHDAPWQQAIGEHWPFPHTDRFIHAVEIVDLEPNTDYLFRFTDAGPEYRFRTMPADASEPVVFVVGGDLMHRRTWMEIVNEQMAAREPMFAVLGGDLAYEDGHPDKVDRLFDFFEAWKNTAVTPDGRIIPMIPLIGNHEVDGGWQRDRAKAPFFYDLFTMPGWPGYATLDFGDYLSLIILDSGHIIPVDGEQSDWLDQQLAERRERGITHVFPVYHVPAYPSVRHFYDGRSRDVRNHWPPIFDKHDVDIAFENHDHAYKRTHRLRDGQVDPTGTLYVGDGAWGVQLRPVKTGPEEEVWYLDEAHSIHHVIIVTLHEQDRWLEAIDNEGKTFDRYPPEE</sequence>
<comment type="caution">
    <text evidence="5">The sequence shown here is derived from an EMBL/GenBank/DDBJ whole genome shotgun (WGS) entry which is preliminary data.</text>
</comment>
<dbReference type="Gene3D" id="3.60.21.10">
    <property type="match status" value="1"/>
</dbReference>
<keyword evidence="6" id="KW-1185">Reference proteome</keyword>
<name>A0ABV4U6K7_9BACT</name>
<feature type="chain" id="PRO_5046515325" evidence="2">
    <location>
        <begin position="23"/>
        <end position="401"/>
    </location>
</feature>
<dbReference type="PANTHER" id="PTHR22953:SF153">
    <property type="entry name" value="PURPLE ACID PHOSPHATASE"/>
    <property type="match status" value="1"/>
</dbReference>
<evidence type="ECO:0000259" key="4">
    <source>
        <dbReference type="Pfam" id="PF16656"/>
    </source>
</evidence>
<protein>
    <submittedName>
        <fullName evidence="5">Fibronectin type III domain-containing protein</fullName>
    </submittedName>
</protein>